<evidence type="ECO:0000313" key="2">
    <source>
        <dbReference type="Proteomes" id="UP000234530"/>
    </source>
</evidence>
<keyword evidence="2" id="KW-1185">Reference proteome</keyword>
<dbReference type="Proteomes" id="UP000234530">
    <property type="component" value="Chromosome"/>
</dbReference>
<sequence>MDRRRNAVPYLQQLVIVPIKLVISQHRLELYLNHSCLCKKLVGLDKPSIAPLHPEELVIFFFYWNAVEWITNPLQFVRNSVRKKNSFFRHFTSSSGLTLISPRCKLLIRDNDASNDRKARD</sequence>
<gene>
    <name evidence="1" type="ORF">CX676_17050</name>
</gene>
<dbReference type="AlphaFoldDB" id="A0A2H5F285"/>
<reference evidence="1 2" key="1">
    <citation type="journal article" date="2013" name="Antonie Van Leeuwenhoek">
        <title>Paracoccus zhejiangensis sp. nov., isolated from activated sludge in wastewater-treatment system.</title>
        <authorList>
            <person name="Wu Z.G."/>
            <person name="Zhang D.F."/>
            <person name="Liu Y.L."/>
            <person name="Wang F."/>
            <person name="Jiang X."/>
            <person name="Li C."/>
            <person name="Li S.P."/>
            <person name="Hong Q."/>
            <person name="Li W.J."/>
        </authorList>
    </citation>
    <scope>NUCLEOTIDE SEQUENCE [LARGE SCALE GENOMIC DNA]</scope>
    <source>
        <strain evidence="1 2">J6</strain>
    </source>
</reference>
<protein>
    <submittedName>
        <fullName evidence="1">Uncharacterized protein</fullName>
    </submittedName>
</protein>
<evidence type="ECO:0000313" key="1">
    <source>
        <dbReference type="EMBL" id="AUH65646.1"/>
    </source>
</evidence>
<dbReference type="KEGG" id="pzh:CX676_17050"/>
<organism evidence="1 2">
    <name type="scientific">Paracoccus zhejiangensis</name>
    <dbReference type="NCBI Taxonomy" id="1077935"/>
    <lineage>
        <taxon>Bacteria</taxon>
        <taxon>Pseudomonadati</taxon>
        <taxon>Pseudomonadota</taxon>
        <taxon>Alphaproteobacteria</taxon>
        <taxon>Rhodobacterales</taxon>
        <taxon>Paracoccaceae</taxon>
        <taxon>Paracoccus</taxon>
    </lineage>
</organism>
<dbReference type="EMBL" id="CP025430">
    <property type="protein sequence ID" value="AUH65646.1"/>
    <property type="molecule type" value="Genomic_DNA"/>
</dbReference>
<accession>A0A2H5F285</accession>
<proteinExistence type="predicted"/>
<name>A0A2H5F285_9RHOB</name>